<proteinExistence type="inferred from homology"/>
<comment type="caution">
    <text evidence="10">The sequence shown here is derived from an EMBL/GenBank/DDBJ whole genome shotgun (WGS) entry which is preliminary data.</text>
</comment>
<feature type="compositionally biased region" description="Basic and acidic residues" evidence="9">
    <location>
        <begin position="37"/>
        <end position="46"/>
    </location>
</feature>
<evidence type="ECO:0000256" key="8">
    <source>
        <dbReference type="ARBA" id="ARBA00035363"/>
    </source>
</evidence>
<organism evidence="10 11">
    <name type="scientific">Oedothorax gibbosus</name>
    <dbReference type="NCBI Taxonomy" id="931172"/>
    <lineage>
        <taxon>Eukaryota</taxon>
        <taxon>Metazoa</taxon>
        <taxon>Ecdysozoa</taxon>
        <taxon>Arthropoda</taxon>
        <taxon>Chelicerata</taxon>
        <taxon>Arachnida</taxon>
        <taxon>Araneae</taxon>
        <taxon>Araneomorphae</taxon>
        <taxon>Entelegynae</taxon>
        <taxon>Araneoidea</taxon>
        <taxon>Linyphiidae</taxon>
        <taxon>Erigoninae</taxon>
        <taxon>Oedothorax</taxon>
    </lineage>
</organism>
<keyword evidence="3" id="KW-0809">Transit peptide</keyword>
<dbReference type="GO" id="GO:0005763">
    <property type="term" value="C:mitochondrial small ribosomal subunit"/>
    <property type="evidence" value="ECO:0007669"/>
    <property type="project" value="InterPro"/>
</dbReference>
<dbReference type="InterPro" id="IPR026299">
    <property type="entry name" value="MRP-S31"/>
</dbReference>
<accession>A0AAV6VAB4</accession>
<evidence type="ECO:0000313" key="11">
    <source>
        <dbReference type="Proteomes" id="UP000827092"/>
    </source>
</evidence>
<dbReference type="AlphaFoldDB" id="A0AAV6VAB4"/>
<keyword evidence="11" id="KW-1185">Reference proteome</keyword>
<dbReference type="GO" id="GO:0003735">
    <property type="term" value="F:structural constituent of ribosome"/>
    <property type="evidence" value="ECO:0007669"/>
    <property type="project" value="InterPro"/>
</dbReference>
<feature type="compositionally biased region" description="Polar residues" evidence="9">
    <location>
        <begin position="47"/>
        <end position="72"/>
    </location>
</feature>
<keyword evidence="6" id="KW-0687">Ribonucleoprotein</keyword>
<feature type="compositionally biased region" description="Polar residues" evidence="9">
    <location>
        <begin position="92"/>
        <end position="104"/>
    </location>
</feature>
<evidence type="ECO:0000256" key="3">
    <source>
        <dbReference type="ARBA" id="ARBA00022946"/>
    </source>
</evidence>
<dbReference type="EMBL" id="JAFNEN010000133">
    <property type="protein sequence ID" value="KAG8192909.1"/>
    <property type="molecule type" value="Genomic_DNA"/>
</dbReference>
<evidence type="ECO:0000256" key="2">
    <source>
        <dbReference type="ARBA" id="ARBA00011057"/>
    </source>
</evidence>
<dbReference type="Proteomes" id="UP000827092">
    <property type="component" value="Unassembled WGS sequence"/>
</dbReference>
<comment type="similarity">
    <text evidence="2">Belongs to the mitochondrion-specific ribosomal protein mS31 family.</text>
</comment>
<keyword evidence="5" id="KW-0496">Mitochondrion</keyword>
<evidence type="ECO:0000256" key="6">
    <source>
        <dbReference type="ARBA" id="ARBA00023274"/>
    </source>
</evidence>
<reference evidence="10 11" key="1">
    <citation type="journal article" date="2022" name="Nat. Ecol. Evol.">
        <title>A masculinizing supergene underlies an exaggerated male reproductive morph in a spider.</title>
        <authorList>
            <person name="Hendrickx F."/>
            <person name="De Corte Z."/>
            <person name="Sonet G."/>
            <person name="Van Belleghem S.M."/>
            <person name="Kostlbacher S."/>
            <person name="Vangestel C."/>
        </authorList>
    </citation>
    <scope>NUCLEOTIDE SEQUENCE [LARGE SCALE GENOMIC DNA]</scope>
    <source>
        <strain evidence="10">W744_W776</strain>
    </source>
</reference>
<feature type="region of interest" description="Disordered" evidence="9">
    <location>
        <begin position="91"/>
        <end position="110"/>
    </location>
</feature>
<feature type="region of interest" description="Disordered" evidence="9">
    <location>
        <begin position="34"/>
        <end position="76"/>
    </location>
</feature>
<gene>
    <name evidence="10" type="ORF">JTE90_025618</name>
</gene>
<name>A0AAV6VAB4_9ARAC</name>
<evidence type="ECO:0000313" key="10">
    <source>
        <dbReference type="EMBL" id="KAG8192909.1"/>
    </source>
</evidence>
<dbReference type="Pfam" id="PF15433">
    <property type="entry name" value="MRP-S31"/>
    <property type="match status" value="1"/>
</dbReference>
<protein>
    <recommendedName>
        <fullName evidence="7">Small ribosomal subunit protein mS31</fullName>
    </recommendedName>
    <alternativeName>
        <fullName evidence="8">28S ribosomal protein S31, mitochondrial</fullName>
    </alternativeName>
</protein>
<evidence type="ECO:0000256" key="9">
    <source>
        <dbReference type="SAM" id="MobiDB-lite"/>
    </source>
</evidence>
<dbReference type="PANTHER" id="PTHR13231">
    <property type="entry name" value="MITOCHONDRIAL RIBOSOMAL PROTEIN S31"/>
    <property type="match status" value="1"/>
</dbReference>
<evidence type="ECO:0000256" key="7">
    <source>
        <dbReference type="ARBA" id="ARBA00035133"/>
    </source>
</evidence>
<keyword evidence="4" id="KW-0689">Ribosomal protein</keyword>
<evidence type="ECO:0000256" key="1">
    <source>
        <dbReference type="ARBA" id="ARBA00004173"/>
    </source>
</evidence>
<evidence type="ECO:0000256" key="5">
    <source>
        <dbReference type="ARBA" id="ARBA00023128"/>
    </source>
</evidence>
<comment type="subcellular location">
    <subcellularLocation>
        <location evidence="1">Mitochondrion</location>
    </subcellularLocation>
</comment>
<sequence length="425" mass="48367">MTKSVNVLRLFTKPYSNTLNYRLSQCALSHKRCFSSKSDDTRDDGSQTKQDSGTKLGKNTNASSKPEPLSSQEVKESAKKKLFNLLSELQVDPSSSAKSRSNLQLAKAAKRPLKSERFKDILEKQNRTPQDEIESAAKKVAESVPGDPKDTLAKLNEKLRILNLAKQPQEDAVIEENVKTHKDVGESLLEQESNKNIMSSVKEVAAEVTDGPIDKSSLSQRLLRLSVEGKSTETPRLSLDNLVKSMKMEVSKVEKQKETFKQDQMPAPQRKQLEPRSFEKTKFNLFGEPPLELNIPADTKIAAKDSVWWRLEEKQMKLSVQFAPCNAFEEMIMWTEQGKHWKFPIDNETEMGAEENVGFHEHVFLEEHLHGFPTKGPVRHFMDLVVVGLSMNPYISVERKIENINWFRDYFKEKEEILQECGALG</sequence>
<evidence type="ECO:0000256" key="4">
    <source>
        <dbReference type="ARBA" id="ARBA00022980"/>
    </source>
</evidence>
<dbReference type="PANTHER" id="PTHR13231:SF3">
    <property type="entry name" value="SMALL RIBOSOMAL SUBUNIT PROTEIN MS31"/>
    <property type="match status" value="1"/>
</dbReference>